<dbReference type="EMBL" id="JQBS01000007">
    <property type="protein sequence ID" value="KRN57128.1"/>
    <property type="molecule type" value="Genomic_DNA"/>
</dbReference>
<sequence length="329" mass="36473">MTILVLGGAGYIGSHGVDQLIEKGYQVVVVDNLQTGHKEAIHKEARFYQGDIRDKAFLQDIFKKEDIDGVLHFAANSLVGESMEQPLTYFNNNVYGTQVVLEVMEEFDVKKIVFSSSAATYGEAKVMPIAESAPTNPTNPYGETKLMMEKMLKWCEEAYQMNYVALRYFNVAGAKINGQIGEDHTPETHLIPLVLQTALGQRAELSIFGNDYDTPDGTCIRDYVHVQDLIAAHILALEYLEAGNSSNIFNLGSSTGFSVQEIVEAARKITGKEIPTKVEARRAGDPSTLVAASQKAQDTLGWKPEYTTMDTIIESAWNWHVNHPKGYTK</sequence>
<evidence type="ECO:0000256" key="6">
    <source>
        <dbReference type="ARBA" id="ARBA00018569"/>
    </source>
</evidence>
<evidence type="ECO:0000259" key="12">
    <source>
        <dbReference type="Pfam" id="PF01370"/>
    </source>
</evidence>
<evidence type="ECO:0000313" key="13">
    <source>
        <dbReference type="EMBL" id="KRN57128.1"/>
    </source>
</evidence>
<dbReference type="InterPro" id="IPR001509">
    <property type="entry name" value="Epimerase_deHydtase"/>
</dbReference>
<feature type="domain" description="NAD-dependent epimerase/dehydratase" evidence="12">
    <location>
        <begin position="3"/>
        <end position="252"/>
    </location>
</feature>
<dbReference type="Pfam" id="PF01370">
    <property type="entry name" value="Epimerase"/>
    <property type="match status" value="1"/>
</dbReference>
<keyword evidence="10 11" id="KW-0119">Carbohydrate metabolism</keyword>
<dbReference type="SUPFAM" id="SSF51735">
    <property type="entry name" value="NAD(P)-binding Rossmann-fold domains"/>
    <property type="match status" value="1"/>
</dbReference>
<dbReference type="EC" id="5.1.3.2" evidence="5 11"/>
<accession>A0A0R2HX51</accession>
<evidence type="ECO:0000256" key="1">
    <source>
        <dbReference type="ARBA" id="ARBA00000083"/>
    </source>
</evidence>
<dbReference type="Gene3D" id="3.40.50.720">
    <property type="entry name" value="NAD(P)-binding Rossmann-like Domain"/>
    <property type="match status" value="1"/>
</dbReference>
<name>A0A0R2HX51_CARDV</name>
<evidence type="ECO:0000256" key="2">
    <source>
        <dbReference type="ARBA" id="ARBA00001911"/>
    </source>
</evidence>
<dbReference type="UniPathway" id="UPA00214"/>
<comment type="pathway">
    <text evidence="3 11">Carbohydrate metabolism; galactose metabolism.</text>
</comment>
<comment type="similarity">
    <text evidence="4 11">Belongs to the NAD(P)-dependent epimerase/dehydratase family.</text>
</comment>
<keyword evidence="9 11" id="KW-0413">Isomerase</keyword>
<evidence type="ECO:0000256" key="4">
    <source>
        <dbReference type="ARBA" id="ARBA00007637"/>
    </source>
</evidence>
<gene>
    <name evidence="13" type="ORF">IV74_GL000106</name>
</gene>
<dbReference type="RefSeq" id="WP_034571543.1">
    <property type="nucleotide sequence ID" value="NZ_JQBS01000007.1"/>
</dbReference>
<reference evidence="13 14" key="1">
    <citation type="journal article" date="2015" name="Genome Announc.">
        <title>Expanding the biotechnology potential of lactobacilli through comparative genomics of 213 strains and associated genera.</title>
        <authorList>
            <person name="Sun Z."/>
            <person name="Harris H.M."/>
            <person name="McCann A."/>
            <person name="Guo C."/>
            <person name="Argimon S."/>
            <person name="Zhang W."/>
            <person name="Yang X."/>
            <person name="Jeffery I.B."/>
            <person name="Cooney J.C."/>
            <person name="Kagawa T.F."/>
            <person name="Liu W."/>
            <person name="Song Y."/>
            <person name="Salvetti E."/>
            <person name="Wrobel A."/>
            <person name="Rasinkangas P."/>
            <person name="Parkhill J."/>
            <person name="Rea M.C."/>
            <person name="O'Sullivan O."/>
            <person name="Ritari J."/>
            <person name="Douillard F.P."/>
            <person name="Paul Ross R."/>
            <person name="Yang R."/>
            <person name="Briner A.E."/>
            <person name="Felis G.E."/>
            <person name="de Vos W.M."/>
            <person name="Barrangou R."/>
            <person name="Klaenhammer T.R."/>
            <person name="Caufield P.W."/>
            <person name="Cui Y."/>
            <person name="Zhang H."/>
            <person name="O'Toole P.W."/>
        </authorList>
    </citation>
    <scope>NUCLEOTIDE SEQUENCE [LARGE SCALE GENOMIC DNA]</scope>
    <source>
        <strain evidence="13 14">DSM 20623</strain>
    </source>
</reference>
<dbReference type="GO" id="GO:0033499">
    <property type="term" value="P:galactose catabolic process via UDP-galactose, Leloir pathway"/>
    <property type="evidence" value="ECO:0007669"/>
    <property type="project" value="TreeGrafter"/>
</dbReference>
<organism evidence="13 14">
    <name type="scientific">Carnobacterium divergens DSM 20623</name>
    <dbReference type="NCBI Taxonomy" id="1449336"/>
    <lineage>
        <taxon>Bacteria</taxon>
        <taxon>Bacillati</taxon>
        <taxon>Bacillota</taxon>
        <taxon>Bacilli</taxon>
        <taxon>Lactobacillales</taxon>
        <taxon>Carnobacteriaceae</taxon>
        <taxon>Carnobacterium</taxon>
    </lineage>
</organism>
<dbReference type="NCBIfam" id="TIGR01179">
    <property type="entry name" value="galE"/>
    <property type="match status" value="1"/>
</dbReference>
<evidence type="ECO:0000256" key="11">
    <source>
        <dbReference type="RuleBase" id="RU366046"/>
    </source>
</evidence>
<keyword evidence="14" id="KW-1185">Reference proteome</keyword>
<comment type="cofactor">
    <cofactor evidence="2 11">
        <name>NAD(+)</name>
        <dbReference type="ChEBI" id="CHEBI:57540"/>
    </cofactor>
</comment>
<dbReference type="InterPro" id="IPR005886">
    <property type="entry name" value="UDP_G4E"/>
</dbReference>
<dbReference type="PANTHER" id="PTHR43725:SF53">
    <property type="entry name" value="UDP-ARABINOSE 4-EPIMERASE 1"/>
    <property type="match status" value="1"/>
</dbReference>
<proteinExistence type="inferred from homology"/>
<comment type="catalytic activity">
    <reaction evidence="1 11">
        <text>UDP-alpha-D-glucose = UDP-alpha-D-galactose</text>
        <dbReference type="Rhea" id="RHEA:22168"/>
        <dbReference type="ChEBI" id="CHEBI:58885"/>
        <dbReference type="ChEBI" id="CHEBI:66914"/>
        <dbReference type="EC" id="5.1.3.2"/>
    </reaction>
</comment>
<dbReference type="PATRIC" id="fig|1449336.4.peg.107"/>
<keyword evidence="7 11" id="KW-0520">NAD</keyword>
<evidence type="ECO:0000256" key="5">
    <source>
        <dbReference type="ARBA" id="ARBA00013189"/>
    </source>
</evidence>
<dbReference type="CDD" id="cd05247">
    <property type="entry name" value="UDP_G4E_1_SDR_e"/>
    <property type="match status" value="1"/>
</dbReference>
<dbReference type="Proteomes" id="UP000051658">
    <property type="component" value="Unassembled WGS sequence"/>
</dbReference>
<dbReference type="eggNOG" id="COG1087">
    <property type="taxonomic scope" value="Bacteria"/>
</dbReference>
<dbReference type="PANTHER" id="PTHR43725">
    <property type="entry name" value="UDP-GLUCOSE 4-EPIMERASE"/>
    <property type="match status" value="1"/>
</dbReference>
<dbReference type="Gene3D" id="3.90.25.10">
    <property type="entry name" value="UDP-galactose 4-epimerase, domain 1"/>
    <property type="match status" value="1"/>
</dbReference>
<evidence type="ECO:0000256" key="7">
    <source>
        <dbReference type="ARBA" id="ARBA00023027"/>
    </source>
</evidence>
<comment type="caution">
    <text evidence="13">The sequence shown here is derived from an EMBL/GenBank/DDBJ whole genome shotgun (WGS) entry which is preliminary data.</text>
</comment>
<keyword evidence="8" id="KW-0299">Galactose metabolism</keyword>
<dbReference type="InterPro" id="IPR036291">
    <property type="entry name" value="NAD(P)-bd_dom_sf"/>
</dbReference>
<dbReference type="GeneID" id="89588103"/>
<evidence type="ECO:0000256" key="3">
    <source>
        <dbReference type="ARBA" id="ARBA00004947"/>
    </source>
</evidence>
<evidence type="ECO:0000256" key="9">
    <source>
        <dbReference type="ARBA" id="ARBA00023235"/>
    </source>
</evidence>
<evidence type="ECO:0000256" key="10">
    <source>
        <dbReference type="ARBA" id="ARBA00023277"/>
    </source>
</evidence>
<evidence type="ECO:0000313" key="14">
    <source>
        <dbReference type="Proteomes" id="UP000051658"/>
    </source>
</evidence>
<evidence type="ECO:0000256" key="8">
    <source>
        <dbReference type="ARBA" id="ARBA00023144"/>
    </source>
</evidence>
<dbReference type="AlphaFoldDB" id="A0A0R2HX51"/>
<dbReference type="GO" id="GO:0003978">
    <property type="term" value="F:UDP-glucose 4-epimerase activity"/>
    <property type="evidence" value="ECO:0007669"/>
    <property type="project" value="UniProtKB-UniRule"/>
</dbReference>
<protein>
    <recommendedName>
        <fullName evidence="6 11">UDP-glucose 4-epimerase</fullName>
        <ecNumber evidence="5 11">5.1.3.2</ecNumber>
    </recommendedName>
</protein>
<comment type="subunit">
    <text evidence="11">Homodimer.</text>
</comment>